<protein>
    <submittedName>
        <fullName evidence="8">MMPL family transporter</fullName>
    </submittedName>
</protein>
<dbReference type="InterPro" id="IPR050545">
    <property type="entry name" value="Mycobact_MmpL"/>
</dbReference>
<feature type="transmembrane region" description="Helical" evidence="6">
    <location>
        <begin position="391"/>
        <end position="408"/>
    </location>
</feature>
<keyword evidence="5 6" id="KW-0472">Membrane</keyword>
<evidence type="ECO:0000256" key="4">
    <source>
        <dbReference type="ARBA" id="ARBA00022989"/>
    </source>
</evidence>
<feature type="transmembrane region" description="Helical" evidence="6">
    <location>
        <begin position="335"/>
        <end position="359"/>
    </location>
</feature>
<dbReference type="EMBL" id="CP058595">
    <property type="protein sequence ID" value="QLG44004.1"/>
    <property type="molecule type" value="Genomic_DNA"/>
</dbReference>
<feature type="transmembrane region" description="Helical" evidence="6">
    <location>
        <begin position="719"/>
        <end position="742"/>
    </location>
</feature>
<dbReference type="SUPFAM" id="SSF82866">
    <property type="entry name" value="Multidrug efflux transporter AcrB transmembrane domain"/>
    <property type="match status" value="2"/>
</dbReference>
<evidence type="ECO:0000256" key="3">
    <source>
        <dbReference type="ARBA" id="ARBA00022692"/>
    </source>
</evidence>
<proteinExistence type="predicted"/>
<evidence type="ECO:0000256" key="6">
    <source>
        <dbReference type="SAM" id="Phobius"/>
    </source>
</evidence>
<feature type="transmembrane region" description="Helical" evidence="6">
    <location>
        <begin position="645"/>
        <end position="666"/>
    </location>
</feature>
<evidence type="ECO:0000313" key="8">
    <source>
        <dbReference type="EMBL" id="QLG44004.1"/>
    </source>
</evidence>
<feature type="transmembrane region" description="Helical" evidence="6">
    <location>
        <begin position="231"/>
        <end position="253"/>
    </location>
</feature>
<reference evidence="8 9" key="1">
    <citation type="journal article" date="2006" name="Int. J. Syst. Evol. Microbiol.">
        <title>Costertonia aggregata gen. nov., sp. nov., a mesophilic marine bacterium of the family Flavobacteriaceae, isolated from a mature biofilm.</title>
        <authorList>
            <person name="Kwon K.K."/>
            <person name="Lee Y.K."/>
            <person name="Lee H.K."/>
        </authorList>
    </citation>
    <scope>NUCLEOTIDE SEQUENCE [LARGE SCALE GENOMIC DNA]</scope>
    <source>
        <strain evidence="8 9">KCCM 42265</strain>
    </source>
</reference>
<dbReference type="PANTHER" id="PTHR33406">
    <property type="entry name" value="MEMBRANE PROTEIN MJ1562-RELATED"/>
    <property type="match status" value="1"/>
</dbReference>
<dbReference type="Gene3D" id="1.20.1640.10">
    <property type="entry name" value="Multidrug efflux transporter AcrB transmembrane domain"/>
    <property type="match status" value="2"/>
</dbReference>
<comment type="subcellular location">
    <subcellularLocation>
        <location evidence="1">Cell membrane</location>
        <topology evidence="1">Multi-pass membrane protein</topology>
    </subcellularLocation>
</comment>
<organism evidence="8 9">
    <name type="scientific">Costertonia aggregata</name>
    <dbReference type="NCBI Taxonomy" id="343403"/>
    <lineage>
        <taxon>Bacteria</taxon>
        <taxon>Pseudomonadati</taxon>
        <taxon>Bacteroidota</taxon>
        <taxon>Flavobacteriia</taxon>
        <taxon>Flavobacteriales</taxon>
        <taxon>Flavobacteriaceae</taxon>
        <taxon>Costertonia</taxon>
    </lineage>
</organism>
<feature type="domain" description="SSD" evidence="7">
    <location>
        <begin position="228"/>
        <end position="358"/>
    </location>
</feature>
<dbReference type="GO" id="GO:0005886">
    <property type="term" value="C:plasma membrane"/>
    <property type="evidence" value="ECO:0007669"/>
    <property type="project" value="UniProtKB-SubCell"/>
</dbReference>
<evidence type="ECO:0000256" key="2">
    <source>
        <dbReference type="ARBA" id="ARBA00022475"/>
    </source>
</evidence>
<sequence length="746" mass="83445">MNRFLGFGKIGICIFLILGILSAFALHQLKFSFDFSQFFPEGDEDLLFYQEFSKEFGTDDNFLLIAVVSDSSVFEKDFLKRFHQLSLDAKKIPFVSDSQSLTTLSYPLKTSFGYTKLPVIHINDVSRYKTDWAKIREDGLFLNTLIDSEATSLVLALETDDALDYAQSVELLGALRKSLDNNHLNDYHLLGRTYFYEALVQMQKQELITTSIASSLLVILILIFIYRKPIVVLIATSSIIVALLLFLGLLSVLGKELNAMAAFYPILMLIVGTSDVVHIMDHYLGKLISGDTKTNAMINTLRTVGASTLLTSVTTAVGFASLLTSKSSSIADFGVNSALGVLVAYGTVIVLTTSLLLTTKKQYLLSKKRDLKKWDAYLLSVNRFTMLRPKLILIGSAIFIGICIWGAFQVNTNYQFKESLPEGSKIASDFDFFQKKYAGFRPLEIAVITKENHKVTDFEVVREIDKIEKELDKIDAIQNVRSVTLFYKSLHMANNLNKVAYFTLPKTRTTFDTYNTEIKKLARKRLAKYINNTKTKARIKTSVLDIGTDSLATVYKNLNEFIATNTNTAIVDFKLTGKGLLLDKNAFYIRDSLIEGLILATIIIGILMVFLFRNLKLLFISILPNIVPLLFAAALLGFLQIPLEASISVVFAIVFGIAVDDTIHFLSNYKIHIGNGVTREKALEETFKKTGRALVITTLLLFFGFLVLLFSVHKPSVTIGLLISITLLTALIFDLLLIPVLLRKLT</sequence>
<feature type="transmembrane region" description="Helical" evidence="6">
    <location>
        <begin position="207"/>
        <end position="226"/>
    </location>
</feature>
<keyword evidence="9" id="KW-1185">Reference proteome</keyword>
<evidence type="ECO:0000256" key="5">
    <source>
        <dbReference type="ARBA" id="ARBA00023136"/>
    </source>
</evidence>
<dbReference type="Proteomes" id="UP000509302">
    <property type="component" value="Chromosome"/>
</dbReference>
<dbReference type="PANTHER" id="PTHR33406:SF12">
    <property type="entry name" value="BLR2997 PROTEIN"/>
    <property type="match status" value="1"/>
</dbReference>
<keyword evidence="3 6" id="KW-0812">Transmembrane</keyword>
<name>A0A7H9AKZ2_9FLAO</name>
<evidence type="ECO:0000256" key="1">
    <source>
        <dbReference type="ARBA" id="ARBA00004651"/>
    </source>
</evidence>
<dbReference type="AlphaFoldDB" id="A0A7H9AKZ2"/>
<keyword evidence="2" id="KW-1003">Cell membrane</keyword>
<feature type="transmembrane region" description="Helical" evidence="6">
    <location>
        <begin position="693"/>
        <end position="713"/>
    </location>
</feature>
<gene>
    <name evidence="8" type="ORF">HYG79_01100</name>
</gene>
<evidence type="ECO:0000313" key="9">
    <source>
        <dbReference type="Proteomes" id="UP000509302"/>
    </source>
</evidence>
<dbReference type="InterPro" id="IPR004869">
    <property type="entry name" value="MMPL_dom"/>
</dbReference>
<feature type="transmembrane region" description="Helical" evidence="6">
    <location>
        <begin position="593"/>
        <end position="612"/>
    </location>
</feature>
<dbReference type="PROSITE" id="PS50156">
    <property type="entry name" value="SSD"/>
    <property type="match status" value="1"/>
</dbReference>
<keyword evidence="4 6" id="KW-1133">Transmembrane helix</keyword>
<dbReference type="RefSeq" id="WP_179240340.1">
    <property type="nucleotide sequence ID" value="NZ_CP058595.1"/>
</dbReference>
<dbReference type="InterPro" id="IPR000731">
    <property type="entry name" value="SSD"/>
</dbReference>
<feature type="transmembrane region" description="Helical" evidence="6">
    <location>
        <begin position="617"/>
        <end position="639"/>
    </location>
</feature>
<dbReference type="Pfam" id="PF03176">
    <property type="entry name" value="MMPL"/>
    <property type="match status" value="2"/>
</dbReference>
<evidence type="ECO:0000259" key="7">
    <source>
        <dbReference type="PROSITE" id="PS50156"/>
    </source>
</evidence>
<feature type="transmembrane region" description="Helical" evidence="6">
    <location>
        <begin position="301"/>
        <end position="323"/>
    </location>
</feature>
<feature type="transmembrane region" description="Helical" evidence="6">
    <location>
        <begin position="259"/>
        <end position="280"/>
    </location>
</feature>
<dbReference type="KEGG" id="cagg:HYG79_01100"/>
<accession>A0A7H9AKZ2</accession>